<dbReference type="AlphaFoldDB" id="A0A143YUR7"/>
<dbReference type="GO" id="GO:0004616">
    <property type="term" value="F:phosphogluconate dehydrogenase (decarboxylating) activity"/>
    <property type="evidence" value="ECO:0007669"/>
    <property type="project" value="InterPro"/>
</dbReference>
<dbReference type="RefSeq" id="WP_087033715.1">
    <property type="nucleotide sequence ID" value="NZ_FJNE01000007.1"/>
</dbReference>
<evidence type="ECO:0000259" key="4">
    <source>
        <dbReference type="SMART" id="SM01350"/>
    </source>
</evidence>
<accession>A0A143YUR7</accession>
<dbReference type="InterPro" id="IPR008927">
    <property type="entry name" value="6-PGluconate_DH-like_C_sf"/>
</dbReference>
<dbReference type="InterPro" id="IPR006114">
    <property type="entry name" value="6PGDH_C"/>
</dbReference>
<evidence type="ECO:0000256" key="2">
    <source>
        <dbReference type="ARBA" id="ARBA00023002"/>
    </source>
</evidence>
<keyword evidence="2" id="KW-0560">Oxidoreductase</keyword>
<comment type="similarity">
    <text evidence="1">Belongs to the 6-phosphogluconate dehydrogenase family.</text>
</comment>
<proteinExistence type="inferred from homology"/>
<dbReference type="InterPro" id="IPR013328">
    <property type="entry name" value="6PGD_dom2"/>
</dbReference>
<dbReference type="SUPFAM" id="SSF51735">
    <property type="entry name" value="NAD(P)-binding Rossmann-fold domains"/>
    <property type="match status" value="1"/>
</dbReference>
<dbReference type="InterPro" id="IPR006183">
    <property type="entry name" value="Pgluconate_DH"/>
</dbReference>
<dbReference type="InterPro" id="IPR006115">
    <property type="entry name" value="6PGDH_NADP-bd"/>
</dbReference>
<keyword evidence="3" id="KW-0311">Gluconate utilization</keyword>
<dbReference type="EMBL" id="FJNE01000007">
    <property type="protein sequence ID" value="CZQ97619.1"/>
    <property type="molecule type" value="Genomic_DNA"/>
</dbReference>
<protein>
    <submittedName>
        <fullName evidence="5">6-phosphogluconate dehydrogenase</fullName>
    </submittedName>
</protein>
<dbReference type="Pfam" id="PF03446">
    <property type="entry name" value="NAD_binding_2"/>
    <property type="match status" value="1"/>
</dbReference>
<sequence>MEIGVVGLGKMGLNLALNLLDHSHDVFGFDTYDAARANAAAVDVAVKGSLDDLLDSFSGKKICWLMLPAGDITGAVVDELVEKLSADDIIIEAGNSNYKDSVRRAEKAQQKGIHYLDVGTSGGMSGARNNACLMIGGNESAFKGMEDVFAEISITDGYLYAGGSGSGHYLKMVHNGIEYGMMQAIGEGFQLVKESKYDFNLADVAKVWDNGSVIRGWLMELSESAFRKDADLSSIKGVVAASGEAKWTVEEALELGVPAPIITLSLMMRNYTQEEDSFSAKVVASLRNEFGGHQVVPVEE</sequence>
<dbReference type="Proteomes" id="UP000242754">
    <property type="component" value="Unassembled WGS sequence"/>
</dbReference>
<evidence type="ECO:0000256" key="3">
    <source>
        <dbReference type="ARBA" id="ARBA00023064"/>
    </source>
</evidence>
<dbReference type="GO" id="GO:0050661">
    <property type="term" value="F:NADP binding"/>
    <property type="evidence" value="ECO:0007669"/>
    <property type="project" value="InterPro"/>
</dbReference>
<dbReference type="OrthoDB" id="9804542at2"/>
<evidence type="ECO:0000313" key="6">
    <source>
        <dbReference type="Proteomes" id="UP000242754"/>
    </source>
</evidence>
<dbReference type="Gene3D" id="1.10.1040.10">
    <property type="entry name" value="N-(1-d-carboxylethyl)-l-norvaline Dehydrogenase, domain 2"/>
    <property type="match status" value="1"/>
</dbReference>
<dbReference type="PANTHER" id="PTHR11811">
    <property type="entry name" value="6-PHOSPHOGLUCONATE DEHYDROGENASE"/>
    <property type="match status" value="1"/>
</dbReference>
<dbReference type="InterPro" id="IPR004849">
    <property type="entry name" value="6DGDH_YqeC"/>
</dbReference>
<dbReference type="SUPFAM" id="SSF48179">
    <property type="entry name" value="6-phosphogluconate dehydrogenase C-terminal domain-like"/>
    <property type="match status" value="1"/>
</dbReference>
<dbReference type="SMART" id="SM01350">
    <property type="entry name" value="6PGD"/>
    <property type="match status" value="1"/>
</dbReference>
<evidence type="ECO:0000313" key="5">
    <source>
        <dbReference type="EMBL" id="CZQ97619.1"/>
    </source>
</evidence>
<dbReference type="NCBIfam" id="TIGR00872">
    <property type="entry name" value="gnd_rel"/>
    <property type="match status" value="1"/>
</dbReference>
<dbReference type="GO" id="GO:0006098">
    <property type="term" value="P:pentose-phosphate shunt"/>
    <property type="evidence" value="ECO:0007669"/>
    <property type="project" value="InterPro"/>
</dbReference>
<evidence type="ECO:0000256" key="1">
    <source>
        <dbReference type="ARBA" id="ARBA00008419"/>
    </source>
</evidence>
<dbReference type="InterPro" id="IPR036291">
    <property type="entry name" value="NAD(P)-bd_dom_sf"/>
</dbReference>
<dbReference type="PRINTS" id="PR00076">
    <property type="entry name" value="6PGDHDRGNASE"/>
</dbReference>
<organism evidence="5 6">
    <name type="scientific">Trichococcus palustris</name>
    <dbReference type="NCBI Taxonomy" id="140314"/>
    <lineage>
        <taxon>Bacteria</taxon>
        <taxon>Bacillati</taxon>
        <taxon>Bacillota</taxon>
        <taxon>Bacilli</taxon>
        <taxon>Lactobacillales</taxon>
        <taxon>Carnobacteriaceae</taxon>
        <taxon>Trichococcus</taxon>
    </lineage>
</organism>
<keyword evidence="6" id="KW-1185">Reference proteome</keyword>
<dbReference type="Gene3D" id="3.40.50.720">
    <property type="entry name" value="NAD(P)-binding Rossmann-like Domain"/>
    <property type="match status" value="1"/>
</dbReference>
<gene>
    <name evidence="5" type="ORF">Tpal_2152</name>
</gene>
<dbReference type="Pfam" id="PF00393">
    <property type="entry name" value="6PGD"/>
    <property type="match status" value="1"/>
</dbReference>
<dbReference type="STRING" id="140314.SAMN04488076_11911"/>
<feature type="domain" description="6-phosphogluconate dehydrogenase C-terminal" evidence="4">
    <location>
        <begin position="167"/>
        <end position="299"/>
    </location>
</feature>
<name>A0A143YUR7_9LACT</name>
<reference evidence="5 6" key="1">
    <citation type="submission" date="2016-02" db="EMBL/GenBank/DDBJ databases">
        <authorList>
            <person name="Wen L."/>
            <person name="He K."/>
            <person name="Yang H."/>
        </authorList>
    </citation>
    <scope>NUCLEOTIDE SEQUENCE [LARGE SCALE GENOMIC DNA]</scope>
    <source>
        <strain evidence="5">Trichococcus palustris</strain>
    </source>
</reference>
<dbReference type="GO" id="GO:0019521">
    <property type="term" value="P:D-gluconate metabolic process"/>
    <property type="evidence" value="ECO:0007669"/>
    <property type="project" value="UniProtKB-KW"/>
</dbReference>
<dbReference type="NCBIfam" id="NF007161">
    <property type="entry name" value="PRK09599.1"/>
    <property type="match status" value="1"/>
</dbReference>